<dbReference type="SUPFAM" id="SSF49785">
    <property type="entry name" value="Galactose-binding domain-like"/>
    <property type="match status" value="1"/>
</dbReference>
<evidence type="ECO:0000313" key="2">
    <source>
        <dbReference type="Proteomes" id="UP001283361"/>
    </source>
</evidence>
<dbReference type="PANTHER" id="PTHR45713">
    <property type="entry name" value="FTP DOMAIN-CONTAINING PROTEIN"/>
    <property type="match status" value="1"/>
</dbReference>
<evidence type="ECO:0000313" key="1">
    <source>
        <dbReference type="EMBL" id="KAK3779669.1"/>
    </source>
</evidence>
<sequence length="186" mass="20128">MLTFTCTHTEPNSASPVWWEVTFSQAVDVTRFLIFNRDDCCKDRLAGFTLTAQSDPSTATPYSYTDSGGSGQASYTVVPSRRISFPVSLVRFVTANSINILTLCEVFVFGETNCPAGQFGLRCERQCNCANNGNCFVHSGGCPSGCAIGYTGEDCSGELLDGTETGKKTTVLDMVNTDLFHLTNLH</sequence>
<dbReference type="InterPro" id="IPR008979">
    <property type="entry name" value="Galactose-bd-like_sf"/>
</dbReference>
<proteinExistence type="predicted"/>
<dbReference type="Pfam" id="PF22633">
    <property type="entry name" value="F5_F8_type_C_2"/>
    <property type="match status" value="1"/>
</dbReference>
<dbReference type="InterPro" id="IPR051941">
    <property type="entry name" value="BG_Antigen-Binding_Lectin"/>
</dbReference>
<name>A0AAE1DR09_9GAST</name>
<dbReference type="AlphaFoldDB" id="A0AAE1DR09"/>
<reference evidence="1" key="1">
    <citation type="journal article" date="2023" name="G3 (Bethesda)">
        <title>A reference genome for the long-term kleptoplast-retaining sea slug Elysia crispata morphotype clarki.</title>
        <authorList>
            <person name="Eastman K.E."/>
            <person name="Pendleton A.L."/>
            <person name="Shaikh M.A."/>
            <person name="Suttiyut T."/>
            <person name="Ogas R."/>
            <person name="Tomko P."/>
            <person name="Gavelis G."/>
            <person name="Widhalm J.R."/>
            <person name="Wisecaver J.H."/>
        </authorList>
    </citation>
    <scope>NUCLEOTIDE SEQUENCE</scope>
    <source>
        <strain evidence="1">ECLA1</strain>
    </source>
</reference>
<organism evidence="1 2">
    <name type="scientific">Elysia crispata</name>
    <name type="common">lettuce slug</name>
    <dbReference type="NCBI Taxonomy" id="231223"/>
    <lineage>
        <taxon>Eukaryota</taxon>
        <taxon>Metazoa</taxon>
        <taxon>Spiralia</taxon>
        <taxon>Lophotrochozoa</taxon>
        <taxon>Mollusca</taxon>
        <taxon>Gastropoda</taxon>
        <taxon>Heterobranchia</taxon>
        <taxon>Euthyneura</taxon>
        <taxon>Panpulmonata</taxon>
        <taxon>Sacoglossa</taxon>
        <taxon>Placobranchoidea</taxon>
        <taxon>Plakobranchidae</taxon>
        <taxon>Elysia</taxon>
    </lineage>
</organism>
<dbReference type="EMBL" id="JAWDGP010002818">
    <property type="protein sequence ID" value="KAK3779669.1"/>
    <property type="molecule type" value="Genomic_DNA"/>
</dbReference>
<dbReference type="PANTHER" id="PTHR45713:SF6">
    <property type="entry name" value="F5_8 TYPE C DOMAIN-CONTAINING PROTEIN"/>
    <property type="match status" value="1"/>
</dbReference>
<gene>
    <name evidence="1" type="ORF">RRG08_062535</name>
</gene>
<accession>A0AAE1DR09</accession>
<dbReference type="Gene3D" id="2.170.300.10">
    <property type="entry name" value="Tie2 ligand-binding domain superfamily"/>
    <property type="match status" value="1"/>
</dbReference>
<comment type="caution">
    <text evidence="1">The sequence shown here is derived from an EMBL/GenBank/DDBJ whole genome shotgun (WGS) entry which is preliminary data.</text>
</comment>
<keyword evidence="2" id="KW-1185">Reference proteome</keyword>
<dbReference type="Proteomes" id="UP001283361">
    <property type="component" value="Unassembled WGS sequence"/>
</dbReference>
<evidence type="ECO:0008006" key="3">
    <source>
        <dbReference type="Google" id="ProtNLM"/>
    </source>
</evidence>
<protein>
    <recommendedName>
        <fullName evidence="3">Fucolectin tachylectin-4 pentraxin-1 domain-containing protein</fullName>
    </recommendedName>
</protein>
<dbReference type="Gene3D" id="2.60.120.260">
    <property type="entry name" value="Galactose-binding domain-like"/>
    <property type="match status" value="1"/>
</dbReference>